<evidence type="ECO:0000256" key="3">
    <source>
        <dbReference type="ARBA" id="ARBA00012220"/>
    </source>
</evidence>
<dbReference type="GeneID" id="19179190"/>
<proteinExistence type="inferred from homology"/>
<dbReference type="InterPro" id="IPR014746">
    <property type="entry name" value="Gln_synth/guanido_kin_cat_dom"/>
</dbReference>
<sequence length="611" mass="68844">MKVKRQSAVIRRMDGMEVKKQTTHILASEKRNPIFQPEFGSFMVEATPGAPYDDSLTSMLSVHGNMARRRRMIQERLGENEAVVTIPGFPRLGAPGSFTQPGLPPGGLLLRSQFLPDGLVSTYERYGVIHDNLYTRREGRAFKVKVPLLRDEKTPWPWRESKHFDLVNGAQEHDARTHGHDAENFIYGDSMSFGPTFCGLQVTLQARNLREARYLHDQLCPVGPILMALTAGTPFFRGFLTDTDVRWNLAAAAVDDRTANELSSKTGNAPMQPRWAPTAMYIADDARLRPEYNNPSIDPDPNRTITEKLQSKGMDTLLASHYANILVHDPIAMTEKDLEAYAHDDGGGDTDLFEILHSAVWPHVDFKLPSKNEGRAGWRVEFRPLEVQLTDFDNAAFVIFVALLARTILHFNLNFYIPIEKVAENMTRAHTRNAVVEEKFFFRRGVWSSPSSSAAPPSIETEYTLTTVDEIMNGSRGIRSDSSQCGTSSPFEGLIPLVERYVREVYGRGSGDTHNGEHDHQHGEDHQPKQESTHRDDQGHGVHHLLGYLDVIRDRASGKTPTPATWMRRFVQTHEDYHRDSVVSGRTCYDLMCCIRDLGDRDARDVLGQGH</sequence>
<dbReference type="PANTHER" id="PTHR11164:SF0">
    <property type="entry name" value="GLUTAMATE--CYSTEINE LIGASE CATALYTIC SUBUNIT"/>
    <property type="match status" value="1"/>
</dbReference>
<dbReference type="Proteomes" id="UP000019473">
    <property type="component" value="Unassembled WGS sequence"/>
</dbReference>
<keyword evidence="4 10" id="KW-0436">Ligase</keyword>
<dbReference type="EC" id="6.3.2.2" evidence="3 10"/>
<dbReference type="GO" id="GO:0006750">
    <property type="term" value="P:glutathione biosynthetic process"/>
    <property type="evidence" value="ECO:0007669"/>
    <property type="project" value="UniProtKB-UniRule"/>
</dbReference>
<reference evidence="12 13" key="1">
    <citation type="submission" date="2013-03" db="EMBL/GenBank/DDBJ databases">
        <title>The Genome Sequence of Cladophialophora yegresii CBS 114405.</title>
        <authorList>
            <consortium name="The Broad Institute Genomics Platform"/>
            <person name="Cuomo C."/>
            <person name="de Hoog S."/>
            <person name="Gorbushina A."/>
            <person name="Walker B."/>
            <person name="Young S.K."/>
            <person name="Zeng Q."/>
            <person name="Gargeya S."/>
            <person name="Fitzgerald M."/>
            <person name="Haas B."/>
            <person name="Abouelleil A."/>
            <person name="Allen A.W."/>
            <person name="Alvarado L."/>
            <person name="Arachchi H.M."/>
            <person name="Berlin A.M."/>
            <person name="Chapman S.B."/>
            <person name="Gainer-Dewar J."/>
            <person name="Goldberg J."/>
            <person name="Griggs A."/>
            <person name="Gujja S."/>
            <person name="Hansen M."/>
            <person name="Howarth C."/>
            <person name="Imamovic A."/>
            <person name="Ireland A."/>
            <person name="Larimer J."/>
            <person name="McCowan C."/>
            <person name="Murphy C."/>
            <person name="Pearson M."/>
            <person name="Poon T.W."/>
            <person name="Priest M."/>
            <person name="Roberts A."/>
            <person name="Saif S."/>
            <person name="Shea T."/>
            <person name="Sisk P."/>
            <person name="Sykes S."/>
            <person name="Wortman J."/>
            <person name="Nusbaum C."/>
            <person name="Birren B."/>
        </authorList>
    </citation>
    <scope>NUCLEOTIDE SEQUENCE [LARGE SCALE GENOMIC DNA]</scope>
    <source>
        <strain evidence="12 13">CBS 114405</strain>
    </source>
</reference>
<dbReference type="InterPro" id="IPR004308">
    <property type="entry name" value="GCS"/>
</dbReference>
<comment type="pathway">
    <text evidence="1 10">Sulfur metabolism; glutathione biosynthesis; glutathione from L-cysteine and L-glutamate: step 1/2.</text>
</comment>
<dbReference type="GO" id="GO:0005524">
    <property type="term" value="F:ATP binding"/>
    <property type="evidence" value="ECO:0007669"/>
    <property type="project" value="UniProtKB-UniRule"/>
</dbReference>
<evidence type="ECO:0000256" key="1">
    <source>
        <dbReference type="ARBA" id="ARBA00005006"/>
    </source>
</evidence>
<comment type="similarity">
    <text evidence="2 10">Belongs to the glutamate--cysteine ligase type 3 family.</text>
</comment>
<dbReference type="HOGENOM" id="CLU_010467_0_0_1"/>
<evidence type="ECO:0000313" key="13">
    <source>
        <dbReference type="Proteomes" id="UP000019473"/>
    </source>
</evidence>
<dbReference type="VEuPathDB" id="FungiDB:A1O7_04605"/>
<dbReference type="Pfam" id="PF03074">
    <property type="entry name" value="GCS"/>
    <property type="match status" value="1"/>
</dbReference>
<dbReference type="PANTHER" id="PTHR11164">
    <property type="entry name" value="GLUTAMATE CYSTEINE LIGASE"/>
    <property type="match status" value="1"/>
</dbReference>
<comment type="caution">
    <text evidence="12">The sequence shown here is derived from an EMBL/GenBank/DDBJ whole genome shotgun (WGS) entry which is preliminary data.</text>
</comment>
<evidence type="ECO:0000313" key="12">
    <source>
        <dbReference type="EMBL" id="EXJ60452.1"/>
    </source>
</evidence>
<dbReference type="eggNOG" id="KOG3754">
    <property type="taxonomic scope" value="Eukaryota"/>
</dbReference>
<dbReference type="SUPFAM" id="SSF55931">
    <property type="entry name" value="Glutamine synthetase/guanido kinase"/>
    <property type="match status" value="1"/>
</dbReference>
<dbReference type="EMBL" id="AMGW01000003">
    <property type="protein sequence ID" value="EXJ60452.1"/>
    <property type="molecule type" value="Genomic_DNA"/>
</dbReference>
<feature type="region of interest" description="Disordered" evidence="11">
    <location>
        <begin position="507"/>
        <end position="540"/>
    </location>
</feature>
<dbReference type="Gene3D" id="1.10.8.960">
    <property type="match status" value="1"/>
</dbReference>
<evidence type="ECO:0000256" key="11">
    <source>
        <dbReference type="SAM" id="MobiDB-lite"/>
    </source>
</evidence>
<dbReference type="STRING" id="1182544.W9VX97"/>
<evidence type="ECO:0000256" key="6">
    <source>
        <dbReference type="ARBA" id="ARBA00022741"/>
    </source>
</evidence>
<dbReference type="UniPathway" id="UPA00142">
    <property type="reaction ID" value="UER00209"/>
</dbReference>
<protein>
    <recommendedName>
        <fullName evidence="3 10">Glutamate--cysteine ligase</fullName>
        <ecNumber evidence="3 10">6.3.2.2</ecNumber>
    </recommendedName>
    <alternativeName>
        <fullName evidence="9 10">Gamma-ECS</fullName>
    </alternativeName>
    <alternativeName>
        <fullName evidence="8 10">Gamma-glutamylcysteine synthetase</fullName>
    </alternativeName>
</protein>
<keyword evidence="13" id="KW-1185">Reference proteome</keyword>
<dbReference type="GO" id="GO:0004357">
    <property type="term" value="F:glutamate-cysteine ligase activity"/>
    <property type="evidence" value="ECO:0007669"/>
    <property type="project" value="UniProtKB-UniRule"/>
</dbReference>
<evidence type="ECO:0000256" key="8">
    <source>
        <dbReference type="ARBA" id="ARBA00030585"/>
    </source>
</evidence>
<dbReference type="GO" id="GO:0017109">
    <property type="term" value="C:glutamate-cysteine ligase complex"/>
    <property type="evidence" value="ECO:0007669"/>
    <property type="project" value="TreeGrafter"/>
</dbReference>
<name>W9VX97_9EURO</name>
<evidence type="ECO:0000256" key="4">
    <source>
        <dbReference type="ARBA" id="ARBA00022598"/>
    </source>
</evidence>
<evidence type="ECO:0000256" key="9">
    <source>
        <dbReference type="ARBA" id="ARBA00032122"/>
    </source>
</evidence>
<comment type="catalytic activity">
    <reaction evidence="10">
        <text>L-cysteine + L-glutamate + ATP = gamma-L-glutamyl-L-cysteine + ADP + phosphate + H(+)</text>
        <dbReference type="Rhea" id="RHEA:13285"/>
        <dbReference type="ChEBI" id="CHEBI:15378"/>
        <dbReference type="ChEBI" id="CHEBI:29985"/>
        <dbReference type="ChEBI" id="CHEBI:30616"/>
        <dbReference type="ChEBI" id="CHEBI:35235"/>
        <dbReference type="ChEBI" id="CHEBI:43474"/>
        <dbReference type="ChEBI" id="CHEBI:58173"/>
        <dbReference type="ChEBI" id="CHEBI:456216"/>
        <dbReference type="EC" id="6.3.2.2"/>
    </reaction>
</comment>
<keyword evidence="5 10" id="KW-0317">Glutathione biosynthesis</keyword>
<evidence type="ECO:0000256" key="7">
    <source>
        <dbReference type="ARBA" id="ARBA00022840"/>
    </source>
</evidence>
<organism evidence="12 13">
    <name type="scientific">Cladophialophora yegresii CBS 114405</name>
    <dbReference type="NCBI Taxonomy" id="1182544"/>
    <lineage>
        <taxon>Eukaryota</taxon>
        <taxon>Fungi</taxon>
        <taxon>Dikarya</taxon>
        <taxon>Ascomycota</taxon>
        <taxon>Pezizomycotina</taxon>
        <taxon>Eurotiomycetes</taxon>
        <taxon>Chaetothyriomycetidae</taxon>
        <taxon>Chaetothyriales</taxon>
        <taxon>Herpotrichiellaceae</taxon>
        <taxon>Cladophialophora</taxon>
    </lineage>
</organism>
<keyword evidence="7 10" id="KW-0067">ATP-binding</keyword>
<keyword evidence="6 10" id="KW-0547">Nucleotide-binding</keyword>
<evidence type="ECO:0000256" key="10">
    <source>
        <dbReference type="RuleBase" id="RU367135"/>
    </source>
</evidence>
<dbReference type="Gene3D" id="3.30.590.50">
    <property type="match status" value="2"/>
</dbReference>
<feature type="compositionally biased region" description="Basic and acidic residues" evidence="11">
    <location>
        <begin position="514"/>
        <end position="540"/>
    </location>
</feature>
<dbReference type="AlphaFoldDB" id="W9VX97"/>
<dbReference type="OrthoDB" id="7939818at2759"/>
<gene>
    <name evidence="12" type="ORF">A1O7_04605</name>
</gene>
<dbReference type="RefSeq" id="XP_007756805.1">
    <property type="nucleotide sequence ID" value="XM_007758615.1"/>
</dbReference>
<accession>W9VX97</accession>
<evidence type="ECO:0000256" key="2">
    <source>
        <dbReference type="ARBA" id="ARBA00008100"/>
    </source>
</evidence>
<evidence type="ECO:0000256" key="5">
    <source>
        <dbReference type="ARBA" id="ARBA00022684"/>
    </source>
</evidence>